<dbReference type="InterPro" id="IPR013149">
    <property type="entry name" value="ADH-like_C"/>
</dbReference>
<proteinExistence type="predicted"/>
<dbReference type="Pfam" id="PF00107">
    <property type="entry name" value="ADH_zinc_N"/>
    <property type="match status" value="1"/>
</dbReference>
<dbReference type="Pfam" id="PF08240">
    <property type="entry name" value="ADH_N"/>
    <property type="match status" value="1"/>
</dbReference>
<dbReference type="InterPro" id="IPR051397">
    <property type="entry name" value="Zn-ADH-like_protein"/>
</dbReference>
<evidence type="ECO:0000259" key="1">
    <source>
        <dbReference type="SMART" id="SM00829"/>
    </source>
</evidence>
<dbReference type="Gene3D" id="3.40.50.720">
    <property type="entry name" value="NAD(P)-binding Rossmann-like Domain"/>
    <property type="match status" value="1"/>
</dbReference>
<evidence type="ECO:0000313" key="2">
    <source>
        <dbReference type="EMBL" id="SDP17112.1"/>
    </source>
</evidence>
<dbReference type="SUPFAM" id="SSF51735">
    <property type="entry name" value="NAD(P)-binding Rossmann-fold domains"/>
    <property type="match status" value="1"/>
</dbReference>
<sequence>MRAWLVPRLGEAEQVMAQGDGPIPEPASGQLRLRVQAVALNFPDALMVRGEYQERPALPFTPGVELCGVVDGPQDSAIPAGTRVMGVASMPHGALAEYCIVDRAAVSVVPAGLDDIHAAGFTIAYQTGWVALHRRAQLRAGETLVVHAAAGGVGSAAVQLGKAAGARVVAVVGSASGTAGRGSAPEKVEVARRCGADVVIDRSTLDADGLIDALRSACGRGGADVIYDPVGGDAFTASTKVVAFEGRILVVGFASGNIPKAAVNHALVKNYGILGVYWGLYHQRRPEVVAQATQALSQLVAQGQVSPEVSSVLPFEQAPAGLAALAAGRSTGRIVVRGPERGGDPR</sequence>
<dbReference type="STRING" id="1090615.SAMN04515671_3108"/>
<dbReference type="PANTHER" id="PTHR43677:SF4">
    <property type="entry name" value="QUINONE OXIDOREDUCTASE-LIKE PROTEIN 2"/>
    <property type="match status" value="1"/>
</dbReference>
<dbReference type="SUPFAM" id="SSF50129">
    <property type="entry name" value="GroES-like"/>
    <property type="match status" value="1"/>
</dbReference>
<reference evidence="2 3" key="1">
    <citation type="submission" date="2016-10" db="EMBL/GenBank/DDBJ databases">
        <authorList>
            <person name="de Groot N.N."/>
        </authorList>
    </citation>
    <scope>NUCLEOTIDE SEQUENCE [LARGE SCALE GENOMIC DNA]</scope>
    <source>
        <strain evidence="3">P4-7,KCTC 19426,CECT 7604</strain>
    </source>
</reference>
<dbReference type="SMART" id="SM00829">
    <property type="entry name" value="PKS_ER"/>
    <property type="match status" value="1"/>
</dbReference>
<protein>
    <submittedName>
        <fullName evidence="2">NADPH2:quinone reductase</fullName>
    </submittedName>
</protein>
<dbReference type="RefSeq" id="WP_090477302.1">
    <property type="nucleotide sequence ID" value="NZ_LT629710.1"/>
</dbReference>
<dbReference type="Proteomes" id="UP000198741">
    <property type="component" value="Chromosome I"/>
</dbReference>
<dbReference type="InterPro" id="IPR020843">
    <property type="entry name" value="ER"/>
</dbReference>
<dbReference type="OrthoDB" id="4190732at2"/>
<organism evidence="2 3">
    <name type="scientific">Nakamurella panacisegetis</name>
    <dbReference type="NCBI Taxonomy" id="1090615"/>
    <lineage>
        <taxon>Bacteria</taxon>
        <taxon>Bacillati</taxon>
        <taxon>Actinomycetota</taxon>
        <taxon>Actinomycetes</taxon>
        <taxon>Nakamurellales</taxon>
        <taxon>Nakamurellaceae</taxon>
        <taxon>Nakamurella</taxon>
    </lineage>
</organism>
<feature type="domain" description="Enoyl reductase (ER)" evidence="1">
    <location>
        <begin position="10"/>
        <end position="336"/>
    </location>
</feature>
<dbReference type="InterPro" id="IPR013154">
    <property type="entry name" value="ADH-like_N"/>
</dbReference>
<keyword evidence="3" id="KW-1185">Reference proteome</keyword>
<name>A0A1H0QIG2_9ACTN</name>
<evidence type="ECO:0000313" key="3">
    <source>
        <dbReference type="Proteomes" id="UP000198741"/>
    </source>
</evidence>
<dbReference type="EMBL" id="LT629710">
    <property type="protein sequence ID" value="SDP17112.1"/>
    <property type="molecule type" value="Genomic_DNA"/>
</dbReference>
<dbReference type="AlphaFoldDB" id="A0A1H0QIG2"/>
<dbReference type="GO" id="GO:0016491">
    <property type="term" value="F:oxidoreductase activity"/>
    <property type="evidence" value="ECO:0007669"/>
    <property type="project" value="InterPro"/>
</dbReference>
<dbReference type="InterPro" id="IPR011032">
    <property type="entry name" value="GroES-like_sf"/>
</dbReference>
<gene>
    <name evidence="2" type="ORF">SAMN04515671_3108</name>
</gene>
<dbReference type="Gene3D" id="3.90.180.10">
    <property type="entry name" value="Medium-chain alcohol dehydrogenases, catalytic domain"/>
    <property type="match status" value="1"/>
</dbReference>
<dbReference type="InterPro" id="IPR036291">
    <property type="entry name" value="NAD(P)-bd_dom_sf"/>
</dbReference>
<dbReference type="CDD" id="cd08241">
    <property type="entry name" value="QOR1"/>
    <property type="match status" value="1"/>
</dbReference>
<accession>A0A1H0QIG2</accession>
<dbReference type="PANTHER" id="PTHR43677">
    <property type="entry name" value="SHORT-CHAIN DEHYDROGENASE/REDUCTASE"/>
    <property type="match status" value="1"/>
</dbReference>